<keyword evidence="6" id="KW-0408">Iron</keyword>
<feature type="domain" description="TonB-dependent receptor-like beta-barrel" evidence="14">
    <location>
        <begin position="292"/>
        <end position="728"/>
    </location>
</feature>
<dbReference type="Gene3D" id="2.40.170.20">
    <property type="entry name" value="TonB-dependent receptor, beta-barrel domain"/>
    <property type="match status" value="1"/>
</dbReference>
<evidence type="ECO:0000256" key="8">
    <source>
        <dbReference type="ARBA" id="ARBA00023077"/>
    </source>
</evidence>
<proteinExistence type="inferred from homology"/>
<feature type="signal peptide" evidence="13">
    <location>
        <begin position="1"/>
        <end position="33"/>
    </location>
</feature>
<dbReference type="PANTHER" id="PTHR32552:SF81">
    <property type="entry name" value="TONB-DEPENDENT OUTER MEMBRANE RECEPTOR"/>
    <property type="match status" value="1"/>
</dbReference>
<organism evidence="16 17">
    <name type="scientific">Candidatus Litorirhabdus singularis</name>
    <dbReference type="NCBI Taxonomy" id="2518993"/>
    <lineage>
        <taxon>Bacteria</taxon>
        <taxon>Pseudomonadati</taxon>
        <taxon>Pseudomonadota</taxon>
        <taxon>Gammaproteobacteria</taxon>
        <taxon>Cellvibrionales</taxon>
        <taxon>Halieaceae</taxon>
        <taxon>Candidatus Litorirhabdus</taxon>
    </lineage>
</organism>
<protein>
    <submittedName>
        <fullName evidence="16">TonB-dependent receptor</fullName>
    </submittedName>
</protein>
<comment type="caution">
    <text evidence="16">The sequence shown here is derived from an EMBL/GenBank/DDBJ whole genome shotgun (WGS) entry which is preliminary data.</text>
</comment>
<evidence type="ECO:0000256" key="9">
    <source>
        <dbReference type="ARBA" id="ARBA00023136"/>
    </source>
</evidence>
<evidence type="ECO:0000256" key="5">
    <source>
        <dbReference type="ARBA" id="ARBA00022692"/>
    </source>
</evidence>
<keyword evidence="16" id="KW-0675">Receptor</keyword>
<evidence type="ECO:0000256" key="12">
    <source>
        <dbReference type="RuleBase" id="RU003357"/>
    </source>
</evidence>
<keyword evidence="17" id="KW-1185">Reference proteome</keyword>
<dbReference type="InterPro" id="IPR000531">
    <property type="entry name" value="Beta-barrel_TonB"/>
</dbReference>
<evidence type="ECO:0000256" key="3">
    <source>
        <dbReference type="ARBA" id="ARBA00022452"/>
    </source>
</evidence>
<evidence type="ECO:0000313" key="17">
    <source>
        <dbReference type="Proteomes" id="UP001143362"/>
    </source>
</evidence>
<keyword evidence="2 11" id="KW-0813">Transport</keyword>
<evidence type="ECO:0000256" key="7">
    <source>
        <dbReference type="ARBA" id="ARBA00023065"/>
    </source>
</evidence>
<dbReference type="SUPFAM" id="SSF56935">
    <property type="entry name" value="Porins"/>
    <property type="match status" value="1"/>
</dbReference>
<evidence type="ECO:0000256" key="10">
    <source>
        <dbReference type="ARBA" id="ARBA00023237"/>
    </source>
</evidence>
<keyword evidence="13" id="KW-0732">Signal</keyword>
<keyword evidence="9 11" id="KW-0472">Membrane</keyword>
<feature type="domain" description="TonB-dependent receptor plug" evidence="15">
    <location>
        <begin position="60"/>
        <end position="168"/>
    </location>
</feature>
<evidence type="ECO:0000256" key="11">
    <source>
        <dbReference type="PROSITE-ProRule" id="PRU01360"/>
    </source>
</evidence>
<dbReference type="PROSITE" id="PS52016">
    <property type="entry name" value="TONB_DEPENDENT_REC_3"/>
    <property type="match status" value="1"/>
</dbReference>
<sequence>MFRKQTHPNTALRPLTAALLLASATLVATSVQAQEPVKRATSALLEEVVVTARKREEGAQEVPLAVSAYNSDQIEALKVRDLTSLAVGMPNVALDEVGTTKGTANFSIRGLGINSSIPSIDPTVGVFVDGVYLGVNNGIIFDTFDLASIEVLRGPQGILFGRNVTGGAILMNSKRPTDEFEATVRVAVDAGKDGGYNSYVMGSVGGPLNDNIAAKVTAYYNEDQGWFTNEFTGNDFGELEQKMIRPSFVWTPNDRFDMYVKYEYTKISGQGPAAQSHTGGPVLQPRTDPSDPLVYVPGLDGTPVNFDRDSHDFSIDEEGYQDTKTHLASFEFNYQVGDNGTITNIFGWRDSEADSLSDIDAQPLSLFHAPANLRAEQWSNELRYNTLIGNNLNLTTGVYYFKNEIEYHERRNLLGALTPDGSPALTQDGGGEYNVETAAIFIAGDYDVSDSLTLTAGLRYTEEKKDAKIASLIANVNSPCNVVEGTCDFDFEDDEEWESWSPKIGLTWNINDDARMYGHWTRGFRSGGYNLRNTSGDLVNNGPGPFDEEQVDNYEIGFKSEFGRGRLNGAVFYNQIADMQREVNLADPVSGIVQIIKNTADADIWGAEIDGTFAVTDSFLILASVGYLKPEYTDVAFDLNGDTIVDSNDEDLDIPRAAEWTYSLGLSWDLDVGNNWYMNTRASYAYRDESAYTDNNRGYITEQEIVDAGIDFYSNDGHWVVGIYGKNLTDEVKHGGDTQLPEDLGGYPLGGTFSPLAKGRHYGAEVTYNF</sequence>
<dbReference type="EMBL" id="SHNN01000001">
    <property type="protein sequence ID" value="MCX2980159.1"/>
    <property type="molecule type" value="Genomic_DNA"/>
</dbReference>
<evidence type="ECO:0000256" key="13">
    <source>
        <dbReference type="SAM" id="SignalP"/>
    </source>
</evidence>
<evidence type="ECO:0000259" key="15">
    <source>
        <dbReference type="Pfam" id="PF07715"/>
    </source>
</evidence>
<dbReference type="InterPro" id="IPR039426">
    <property type="entry name" value="TonB-dep_rcpt-like"/>
</dbReference>
<dbReference type="RefSeq" id="WP_279244138.1">
    <property type="nucleotide sequence ID" value="NZ_SHNN01000001.1"/>
</dbReference>
<evidence type="ECO:0000313" key="16">
    <source>
        <dbReference type="EMBL" id="MCX2980159.1"/>
    </source>
</evidence>
<accession>A0ABT3TFG9</accession>
<dbReference type="PANTHER" id="PTHR32552">
    <property type="entry name" value="FERRICHROME IRON RECEPTOR-RELATED"/>
    <property type="match status" value="1"/>
</dbReference>
<name>A0ABT3TFG9_9GAMM</name>
<keyword evidence="8 12" id="KW-0798">TonB box</keyword>
<keyword evidence="3 11" id="KW-1134">Transmembrane beta strand</keyword>
<evidence type="ECO:0000256" key="6">
    <source>
        <dbReference type="ARBA" id="ARBA00023004"/>
    </source>
</evidence>
<dbReference type="InterPro" id="IPR012910">
    <property type="entry name" value="Plug_dom"/>
</dbReference>
<dbReference type="Proteomes" id="UP001143362">
    <property type="component" value="Unassembled WGS sequence"/>
</dbReference>
<comment type="subcellular location">
    <subcellularLocation>
        <location evidence="1 11">Cell outer membrane</location>
        <topology evidence="1 11">Multi-pass membrane protein</topology>
    </subcellularLocation>
</comment>
<keyword evidence="7" id="KW-0406">Ion transport</keyword>
<keyword evidence="10 11" id="KW-0998">Cell outer membrane</keyword>
<evidence type="ECO:0000256" key="1">
    <source>
        <dbReference type="ARBA" id="ARBA00004571"/>
    </source>
</evidence>
<dbReference type="InterPro" id="IPR036942">
    <property type="entry name" value="Beta-barrel_TonB_sf"/>
</dbReference>
<evidence type="ECO:0000256" key="4">
    <source>
        <dbReference type="ARBA" id="ARBA00022496"/>
    </source>
</evidence>
<dbReference type="Pfam" id="PF00593">
    <property type="entry name" value="TonB_dep_Rec_b-barrel"/>
    <property type="match status" value="1"/>
</dbReference>
<evidence type="ECO:0000259" key="14">
    <source>
        <dbReference type="Pfam" id="PF00593"/>
    </source>
</evidence>
<gene>
    <name evidence="16" type="ORF">EYC98_04675</name>
</gene>
<feature type="chain" id="PRO_5046350261" evidence="13">
    <location>
        <begin position="34"/>
        <end position="770"/>
    </location>
</feature>
<evidence type="ECO:0000256" key="2">
    <source>
        <dbReference type="ARBA" id="ARBA00022448"/>
    </source>
</evidence>
<keyword evidence="5 11" id="KW-0812">Transmembrane</keyword>
<reference evidence="16" key="1">
    <citation type="submission" date="2019-02" db="EMBL/GenBank/DDBJ databases">
        <authorList>
            <person name="Li S.-H."/>
        </authorList>
    </citation>
    <scope>NUCLEOTIDE SEQUENCE</scope>
    <source>
        <strain evidence="16">IMCC14734</strain>
    </source>
</reference>
<keyword evidence="4" id="KW-0410">Iron transport</keyword>
<comment type="similarity">
    <text evidence="11 12">Belongs to the TonB-dependent receptor family.</text>
</comment>
<dbReference type="Pfam" id="PF07715">
    <property type="entry name" value="Plug"/>
    <property type="match status" value="1"/>
</dbReference>